<dbReference type="PROSITE" id="PS50893">
    <property type="entry name" value="ABC_TRANSPORTER_2"/>
    <property type="match status" value="1"/>
</dbReference>
<keyword evidence="3" id="KW-0067">ATP-binding</keyword>
<evidence type="ECO:0000313" key="5">
    <source>
        <dbReference type="EMBL" id="PSN96373.1"/>
    </source>
</evidence>
<dbReference type="AlphaFoldDB" id="A0A2R6BCJ5"/>
<accession>A0A2R6BCJ5</accession>
<comment type="caution">
    <text evidence="5">The sequence shown here is derived from an EMBL/GenBank/DDBJ whole genome shotgun (WGS) entry which is preliminary data.</text>
</comment>
<dbReference type="SMART" id="SM00382">
    <property type="entry name" value="AAA"/>
    <property type="match status" value="1"/>
</dbReference>
<evidence type="ECO:0000256" key="2">
    <source>
        <dbReference type="ARBA" id="ARBA00022741"/>
    </source>
</evidence>
<dbReference type="EMBL" id="NEXK01000046">
    <property type="protein sequence ID" value="PSN96373.1"/>
    <property type="molecule type" value="Genomic_DNA"/>
</dbReference>
<protein>
    <recommendedName>
        <fullName evidence="4">ABC transporter domain-containing protein</fullName>
    </recommendedName>
</protein>
<feature type="domain" description="ABC transporter" evidence="4">
    <location>
        <begin position="11"/>
        <end position="256"/>
    </location>
</feature>
<dbReference type="PANTHER" id="PTHR45772:SF9">
    <property type="entry name" value="CONSERVED COMPONENT OF ABC TRANSPORTER FOR NATURAL AMINO ACIDS"/>
    <property type="match status" value="1"/>
</dbReference>
<dbReference type="InterPro" id="IPR003439">
    <property type="entry name" value="ABC_transporter-like_ATP-bd"/>
</dbReference>
<dbReference type="GO" id="GO:0005524">
    <property type="term" value="F:ATP binding"/>
    <property type="evidence" value="ECO:0007669"/>
    <property type="project" value="UniProtKB-KW"/>
</dbReference>
<dbReference type="InterPro" id="IPR003593">
    <property type="entry name" value="AAA+_ATPase"/>
</dbReference>
<keyword evidence="1" id="KW-0813">Transport</keyword>
<dbReference type="GO" id="GO:0016887">
    <property type="term" value="F:ATP hydrolysis activity"/>
    <property type="evidence" value="ECO:0007669"/>
    <property type="project" value="InterPro"/>
</dbReference>
<dbReference type="Proteomes" id="UP000240681">
    <property type="component" value="Unassembled WGS sequence"/>
</dbReference>
<evidence type="ECO:0000256" key="1">
    <source>
        <dbReference type="ARBA" id="ARBA00022448"/>
    </source>
</evidence>
<evidence type="ECO:0000256" key="3">
    <source>
        <dbReference type="ARBA" id="ARBA00022840"/>
    </source>
</evidence>
<dbReference type="PROSITE" id="PS00211">
    <property type="entry name" value="ABC_TRANSPORTER_1"/>
    <property type="match status" value="1"/>
</dbReference>
<name>A0A2R6BCJ5_9ARCH</name>
<evidence type="ECO:0000259" key="4">
    <source>
        <dbReference type="PROSITE" id="PS50893"/>
    </source>
</evidence>
<dbReference type="GO" id="GO:0005886">
    <property type="term" value="C:plasma membrane"/>
    <property type="evidence" value="ECO:0007669"/>
    <property type="project" value="TreeGrafter"/>
</dbReference>
<organism evidence="5 6">
    <name type="scientific">Candidatus Marsarchaeota G2 archaeon ECH_B_SAG-C16</name>
    <dbReference type="NCBI Taxonomy" id="1978163"/>
    <lineage>
        <taxon>Archaea</taxon>
        <taxon>Candidatus Marsarchaeota</taxon>
        <taxon>Candidatus Marsarchaeota group 2</taxon>
    </lineage>
</organism>
<sequence>MGRRTVSEWILETQSVSKSYGGVKAVDQVTLRVKKGSVTALIGPNGSGKTTLFNIISGVDKPDGGRILISEKDVTGYPLHKFFQMGVYRTFQNPRLFFGMSVLENTLLTVKSPGDNPLTALLPSKWLKHELNIAEQAKEILEMFRLSEVYKNGASGISGGQIKLLQLAMVLMAIPRLVLLDEPIAGVSPHLVPIIFNALLRIREQGKTLFIIEHRLHELFEVADWVYVMGRGRLIASGQPSDIIKNDRVKEEYLGSSIV</sequence>
<reference evidence="5 6" key="1">
    <citation type="submission" date="2017-04" db="EMBL/GenBank/DDBJ databases">
        <title>Novel microbial lineages endemic to geothermal iron-oxide mats fill important gaps in the evolutionary history of Archaea.</title>
        <authorList>
            <person name="Jay Z.J."/>
            <person name="Beam J.P."/>
            <person name="Dlakic M."/>
            <person name="Rusch D.B."/>
            <person name="Kozubal M.A."/>
            <person name="Inskeep W.P."/>
        </authorList>
    </citation>
    <scope>NUCLEOTIDE SEQUENCE [LARGE SCALE GENOMIC DNA]</scope>
    <source>
        <strain evidence="5">ECH_B_SAG-C16</strain>
    </source>
</reference>
<dbReference type="SUPFAM" id="SSF52540">
    <property type="entry name" value="P-loop containing nucleoside triphosphate hydrolases"/>
    <property type="match status" value="1"/>
</dbReference>
<dbReference type="PANTHER" id="PTHR45772">
    <property type="entry name" value="CONSERVED COMPONENT OF ABC TRANSPORTER FOR NATURAL AMINO ACIDS-RELATED"/>
    <property type="match status" value="1"/>
</dbReference>
<proteinExistence type="predicted"/>
<dbReference type="Pfam" id="PF00005">
    <property type="entry name" value="ABC_tran"/>
    <property type="match status" value="1"/>
</dbReference>
<evidence type="ECO:0000313" key="6">
    <source>
        <dbReference type="Proteomes" id="UP000240681"/>
    </source>
</evidence>
<dbReference type="Gene3D" id="3.40.50.300">
    <property type="entry name" value="P-loop containing nucleotide triphosphate hydrolases"/>
    <property type="match status" value="1"/>
</dbReference>
<dbReference type="InterPro" id="IPR051120">
    <property type="entry name" value="ABC_AA/LPS_Transport"/>
</dbReference>
<gene>
    <name evidence="5" type="ORF">B9Q09_02220</name>
</gene>
<dbReference type="InterPro" id="IPR027417">
    <property type="entry name" value="P-loop_NTPase"/>
</dbReference>
<dbReference type="InterPro" id="IPR017871">
    <property type="entry name" value="ABC_transporter-like_CS"/>
</dbReference>
<dbReference type="CDD" id="cd03219">
    <property type="entry name" value="ABC_Mj1267_LivG_branched"/>
    <property type="match status" value="1"/>
</dbReference>
<keyword evidence="2" id="KW-0547">Nucleotide-binding</keyword>